<evidence type="ECO:0000313" key="2">
    <source>
        <dbReference type="Proteomes" id="UP000712281"/>
    </source>
</evidence>
<sequence>MTLPCLCLFSLVTILRKSPPSLFVFLLSSLISHRFASGECFHRTPSMFTLLNLSYLLEVTQSTQVNSDLSFDGSGRETKLRPLLLLSMFNSNLRLRHFMTIPLSLLNSDYVSLFASQVKDVPP</sequence>
<evidence type="ECO:0000313" key="1">
    <source>
        <dbReference type="EMBL" id="KAF2537137.1"/>
    </source>
</evidence>
<gene>
    <name evidence="1" type="ORF">F2Q68_00019842</name>
</gene>
<dbReference type="EMBL" id="QGKW02002228">
    <property type="protein sequence ID" value="KAF2537137.1"/>
    <property type="molecule type" value="Genomic_DNA"/>
</dbReference>
<reference evidence="1" key="1">
    <citation type="submission" date="2019-12" db="EMBL/GenBank/DDBJ databases">
        <title>Genome sequencing and annotation of Brassica cretica.</title>
        <authorList>
            <person name="Studholme D.J."/>
            <person name="Sarris P.F."/>
        </authorList>
    </citation>
    <scope>NUCLEOTIDE SEQUENCE</scope>
    <source>
        <strain evidence="1">PFS-001/15</strain>
        <tissue evidence="1">Leaf</tissue>
    </source>
</reference>
<accession>A0A8S9FXF0</accession>
<proteinExistence type="predicted"/>
<protein>
    <submittedName>
        <fullName evidence="1">Uncharacterized protein</fullName>
    </submittedName>
</protein>
<organism evidence="1 2">
    <name type="scientific">Brassica cretica</name>
    <name type="common">Mustard</name>
    <dbReference type="NCBI Taxonomy" id="69181"/>
    <lineage>
        <taxon>Eukaryota</taxon>
        <taxon>Viridiplantae</taxon>
        <taxon>Streptophyta</taxon>
        <taxon>Embryophyta</taxon>
        <taxon>Tracheophyta</taxon>
        <taxon>Spermatophyta</taxon>
        <taxon>Magnoliopsida</taxon>
        <taxon>eudicotyledons</taxon>
        <taxon>Gunneridae</taxon>
        <taxon>Pentapetalae</taxon>
        <taxon>rosids</taxon>
        <taxon>malvids</taxon>
        <taxon>Brassicales</taxon>
        <taxon>Brassicaceae</taxon>
        <taxon>Brassiceae</taxon>
        <taxon>Brassica</taxon>
    </lineage>
</organism>
<dbReference type="Proteomes" id="UP000712281">
    <property type="component" value="Unassembled WGS sequence"/>
</dbReference>
<name>A0A8S9FXF0_BRACR</name>
<comment type="caution">
    <text evidence="1">The sequence shown here is derived from an EMBL/GenBank/DDBJ whole genome shotgun (WGS) entry which is preliminary data.</text>
</comment>
<dbReference type="AlphaFoldDB" id="A0A8S9FXF0"/>